<dbReference type="InterPro" id="IPR050259">
    <property type="entry name" value="SDR"/>
</dbReference>
<dbReference type="Gene3D" id="3.40.50.720">
    <property type="entry name" value="NAD(P)-binding Rossmann-like Domain"/>
    <property type="match status" value="2"/>
</dbReference>
<dbReference type="PANTHER" id="PTHR42879:SF2">
    <property type="entry name" value="3-OXOACYL-[ACYL-CARRIER-PROTEIN] REDUCTASE FABG"/>
    <property type="match status" value="1"/>
</dbReference>
<dbReference type="GO" id="GO:0032787">
    <property type="term" value="P:monocarboxylic acid metabolic process"/>
    <property type="evidence" value="ECO:0007669"/>
    <property type="project" value="UniProtKB-ARBA"/>
</dbReference>
<gene>
    <name evidence="6" type="ORF">GBAR_LOCUS30732</name>
</gene>
<dbReference type="InterPro" id="IPR036291">
    <property type="entry name" value="NAD(P)-bd_dom_sf"/>
</dbReference>
<name>A0AA35XM04_GEOBA</name>
<evidence type="ECO:0000256" key="4">
    <source>
        <dbReference type="ARBA" id="ARBA00048508"/>
    </source>
</evidence>
<evidence type="ECO:0000256" key="1">
    <source>
        <dbReference type="ARBA" id="ARBA00006484"/>
    </source>
</evidence>
<comment type="caution">
    <text evidence="6">The sequence shown here is derived from an EMBL/GenBank/DDBJ whole genome shotgun (WGS) entry which is preliminary data.</text>
</comment>
<feature type="non-terminal residue" evidence="6">
    <location>
        <position position="1"/>
    </location>
</feature>
<comment type="similarity">
    <text evidence="1">Belongs to the short-chain dehydrogenases/reductases (SDR) family.</text>
</comment>
<evidence type="ECO:0000256" key="2">
    <source>
        <dbReference type="ARBA" id="ARBA00012948"/>
    </source>
</evidence>
<dbReference type="InterPro" id="IPR020904">
    <property type="entry name" value="Sc_DH/Rdtase_CS"/>
</dbReference>
<dbReference type="FunFam" id="3.40.50.720:FF:000173">
    <property type="entry name" value="3-oxoacyl-[acyl-carrier protein] reductase"/>
    <property type="match status" value="1"/>
</dbReference>
<dbReference type="AlphaFoldDB" id="A0AA35XM04"/>
<organism evidence="6 7">
    <name type="scientific">Geodia barretti</name>
    <name type="common">Barrett's horny sponge</name>
    <dbReference type="NCBI Taxonomy" id="519541"/>
    <lineage>
        <taxon>Eukaryota</taxon>
        <taxon>Metazoa</taxon>
        <taxon>Porifera</taxon>
        <taxon>Demospongiae</taxon>
        <taxon>Heteroscleromorpha</taxon>
        <taxon>Tetractinellida</taxon>
        <taxon>Astrophorina</taxon>
        <taxon>Geodiidae</taxon>
        <taxon>Geodia</taxon>
    </lineage>
</organism>
<comment type="catalytic activity">
    <reaction evidence="4">
        <text>a (3R)-hydroxyacyl-[ACP] + NADP(+) = a 3-oxoacyl-[ACP] + NADPH + H(+)</text>
        <dbReference type="Rhea" id="RHEA:17397"/>
        <dbReference type="Rhea" id="RHEA-COMP:9916"/>
        <dbReference type="Rhea" id="RHEA-COMP:9945"/>
        <dbReference type="ChEBI" id="CHEBI:15378"/>
        <dbReference type="ChEBI" id="CHEBI:57783"/>
        <dbReference type="ChEBI" id="CHEBI:58349"/>
        <dbReference type="ChEBI" id="CHEBI:78776"/>
        <dbReference type="ChEBI" id="CHEBI:78827"/>
        <dbReference type="EC" id="1.1.1.100"/>
    </reaction>
</comment>
<accession>A0AA35XM04</accession>
<evidence type="ECO:0000313" key="6">
    <source>
        <dbReference type="EMBL" id="CAI8056397.1"/>
    </source>
</evidence>
<evidence type="ECO:0000256" key="3">
    <source>
        <dbReference type="ARBA" id="ARBA00023002"/>
    </source>
</evidence>
<dbReference type="GO" id="GO:0004316">
    <property type="term" value="F:3-oxoacyl-[acyl-carrier-protein] reductase (NADPH) activity"/>
    <property type="evidence" value="ECO:0007669"/>
    <property type="project" value="UniProtKB-EC"/>
</dbReference>
<reference evidence="6" key="1">
    <citation type="submission" date="2023-03" db="EMBL/GenBank/DDBJ databases">
        <authorList>
            <person name="Steffen K."/>
            <person name="Cardenas P."/>
        </authorList>
    </citation>
    <scope>NUCLEOTIDE SEQUENCE</scope>
</reference>
<feature type="region of interest" description="Disordered" evidence="5">
    <location>
        <begin position="61"/>
        <end position="87"/>
    </location>
</feature>
<dbReference type="PANTHER" id="PTHR42879">
    <property type="entry name" value="3-OXOACYL-(ACYL-CARRIER-PROTEIN) REDUCTASE"/>
    <property type="match status" value="1"/>
</dbReference>
<sequence>VARLALITGGTRGIGAAVARALKDAGHPVVVNYHADEACAAAFTAESGIPALKWDVSNGDACRAGSRPSRPSTARWRSSSTMPGTVSDNKFENMTDDQWQRVVRVNLDSVFYMSKAVYPGMMGRGWGRIIQIGSMNGQAGQLNQVNYVAAKAGMHGFTKALAQEGAKYGITVNTVAPGYVDTYLMRNMPEKIVQKIVDKSPIRRMGYEEEVAHAVLFLIDDKAAWTTGSTITMNGGTHMY</sequence>
<dbReference type="InterPro" id="IPR002347">
    <property type="entry name" value="SDR_fam"/>
</dbReference>
<dbReference type="SUPFAM" id="SSF51735">
    <property type="entry name" value="NAD(P)-binding Rossmann-fold domains"/>
    <property type="match status" value="1"/>
</dbReference>
<evidence type="ECO:0000313" key="7">
    <source>
        <dbReference type="Proteomes" id="UP001174909"/>
    </source>
</evidence>
<dbReference type="EMBL" id="CASHTH010004350">
    <property type="protein sequence ID" value="CAI8056397.1"/>
    <property type="molecule type" value="Genomic_DNA"/>
</dbReference>
<dbReference type="PROSITE" id="PS00061">
    <property type="entry name" value="ADH_SHORT"/>
    <property type="match status" value="1"/>
</dbReference>
<dbReference type="Proteomes" id="UP001174909">
    <property type="component" value="Unassembled WGS sequence"/>
</dbReference>
<proteinExistence type="inferred from homology"/>
<keyword evidence="3" id="KW-0560">Oxidoreductase</keyword>
<protein>
    <recommendedName>
        <fullName evidence="2">3-oxoacyl-[acyl-carrier-protein] reductase</fullName>
        <ecNumber evidence="2">1.1.1.100</ecNumber>
    </recommendedName>
</protein>
<feature type="compositionally biased region" description="Polar residues" evidence="5">
    <location>
        <begin position="69"/>
        <end position="87"/>
    </location>
</feature>
<evidence type="ECO:0000256" key="5">
    <source>
        <dbReference type="SAM" id="MobiDB-lite"/>
    </source>
</evidence>
<dbReference type="PRINTS" id="PR00080">
    <property type="entry name" value="SDRFAMILY"/>
</dbReference>
<keyword evidence="7" id="KW-1185">Reference proteome</keyword>
<dbReference type="PRINTS" id="PR00081">
    <property type="entry name" value="GDHRDH"/>
</dbReference>
<dbReference type="Pfam" id="PF13561">
    <property type="entry name" value="adh_short_C2"/>
    <property type="match status" value="1"/>
</dbReference>
<dbReference type="EC" id="1.1.1.100" evidence="2"/>